<evidence type="ECO:0000256" key="2">
    <source>
        <dbReference type="ARBA" id="ARBA00008467"/>
    </source>
</evidence>
<dbReference type="PROSITE" id="PS00606">
    <property type="entry name" value="KS3_1"/>
    <property type="match status" value="1"/>
</dbReference>
<keyword evidence="3 4" id="KW-0808">Transferase</keyword>
<protein>
    <submittedName>
        <fullName evidence="6">Beta-ketoacyl-ACP synthase II</fullName>
    </submittedName>
</protein>
<dbReference type="RefSeq" id="WP_126773584.1">
    <property type="nucleotide sequence ID" value="NZ_PIPX01000002.1"/>
</dbReference>
<dbReference type="SMART" id="SM00825">
    <property type="entry name" value="PKS_KS"/>
    <property type="match status" value="1"/>
</dbReference>
<comment type="caution">
    <text evidence="6">The sequence shown here is derived from an EMBL/GenBank/DDBJ whole genome shotgun (WGS) entry which is preliminary data.</text>
</comment>
<reference evidence="7" key="1">
    <citation type="journal article" date="2018" name="Front. Microbiol.">
        <title>Genome-Based Analysis Reveals the Taxonomy and Diversity of the Family Idiomarinaceae.</title>
        <authorList>
            <person name="Liu Y."/>
            <person name="Lai Q."/>
            <person name="Shao Z."/>
        </authorList>
    </citation>
    <scope>NUCLEOTIDE SEQUENCE [LARGE SCALE GENOMIC DNA]</scope>
    <source>
        <strain evidence="7">PO-M2</strain>
    </source>
</reference>
<dbReference type="FunFam" id="3.40.47.10:FF:000018">
    <property type="entry name" value="3-oxoacyl-[acyl-carrier-protein] synthase 2"/>
    <property type="match status" value="1"/>
</dbReference>
<name>A0A432XY21_9GAMM</name>
<gene>
    <name evidence="6" type="ORF">CWI70_10755</name>
</gene>
<dbReference type="UniPathway" id="UPA00094"/>
<dbReference type="EMBL" id="PIPX01000002">
    <property type="protein sequence ID" value="RUO53648.1"/>
    <property type="molecule type" value="Genomic_DNA"/>
</dbReference>
<dbReference type="GO" id="GO:0004315">
    <property type="term" value="F:3-oxoacyl-[acyl-carrier-protein] synthase activity"/>
    <property type="evidence" value="ECO:0007669"/>
    <property type="project" value="InterPro"/>
</dbReference>
<evidence type="ECO:0000256" key="4">
    <source>
        <dbReference type="RuleBase" id="RU003694"/>
    </source>
</evidence>
<dbReference type="PROSITE" id="PS52004">
    <property type="entry name" value="KS3_2"/>
    <property type="match status" value="1"/>
</dbReference>
<dbReference type="Pfam" id="PF00109">
    <property type="entry name" value="ketoacyl-synt"/>
    <property type="match status" value="1"/>
</dbReference>
<dbReference type="CDD" id="cd00834">
    <property type="entry name" value="KAS_I_II"/>
    <property type="match status" value="1"/>
</dbReference>
<evidence type="ECO:0000259" key="5">
    <source>
        <dbReference type="PROSITE" id="PS52004"/>
    </source>
</evidence>
<dbReference type="InterPro" id="IPR018201">
    <property type="entry name" value="Ketoacyl_synth_AS"/>
</dbReference>
<dbReference type="PANTHER" id="PTHR11712">
    <property type="entry name" value="POLYKETIDE SYNTHASE-RELATED"/>
    <property type="match status" value="1"/>
</dbReference>
<dbReference type="GO" id="GO:0005829">
    <property type="term" value="C:cytosol"/>
    <property type="evidence" value="ECO:0007669"/>
    <property type="project" value="TreeGrafter"/>
</dbReference>
<sequence length="410" mass="43916">MKRVVVTGMGSITAFGDSWQQFRERLLAGTNAVVHMPEWNAFDGLNTRLAAPIQPPFKKPKHYSRKDVRSMSTVSIMATRASELALEDAGLLDDPSIQDGRCGVAYGSSTGSTDEMIVFGNMLANKDMSGVNATTYIKSMGHTTAVNVGVFFGLKGRMYTTSSACTSASQAIGYAYEAIKYGQQQMMVAGGAEALCPSEAVVFDTLYATSTCNDTPERTPRPFDRDRDGLVIGEGAGTFILEELEHAQARGAKIYAELVGFGTNTDGAHVTQPTAATMEVAIRQALDDAQLAPAAIGYVNAHGTATDRGDIAESQATSAVFGARMPISSLKSYLGHTLGACGAIEAWASIEMMREGWFAPTINLVNIDAECGQLDYIVGAPKKVETDYIMSNNFAFGGINTSLIFKRWNH</sequence>
<evidence type="ECO:0000313" key="7">
    <source>
        <dbReference type="Proteomes" id="UP000287649"/>
    </source>
</evidence>
<dbReference type="InterPro" id="IPR020841">
    <property type="entry name" value="PKS_Beta-ketoAc_synthase_dom"/>
</dbReference>
<keyword evidence="7" id="KW-1185">Reference proteome</keyword>
<comment type="pathway">
    <text evidence="1">Lipid metabolism; fatty acid biosynthesis.</text>
</comment>
<dbReference type="InterPro" id="IPR014030">
    <property type="entry name" value="Ketoacyl_synth_N"/>
</dbReference>
<organism evidence="6 7">
    <name type="scientific">Pseudidiomarina homiensis</name>
    <dbReference type="NCBI Taxonomy" id="364198"/>
    <lineage>
        <taxon>Bacteria</taxon>
        <taxon>Pseudomonadati</taxon>
        <taxon>Pseudomonadota</taxon>
        <taxon>Gammaproteobacteria</taxon>
        <taxon>Alteromonadales</taxon>
        <taxon>Idiomarinaceae</taxon>
        <taxon>Pseudidiomarina</taxon>
    </lineage>
</organism>
<dbReference type="PANTHER" id="PTHR11712:SF325">
    <property type="entry name" value="3-OXOACYL-(ACYL-CARRIER-PROTEIN) SYNTHASE II FABF"/>
    <property type="match status" value="1"/>
</dbReference>
<dbReference type="OrthoDB" id="9808669at2"/>
<accession>A0A432XY21</accession>
<dbReference type="Pfam" id="PF02801">
    <property type="entry name" value="Ketoacyl-synt_C"/>
    <property type="match status" value="1"/>
</dbReference>
<evidence type="ECO:0000256" key="1">
    <source>
        <dbReference type="ARBA" id="ARBA00005194"/>
    </source>
</evidence>
<dbReference type="AlphaFoldDB" id="A0A432XY21"/>
<proteinExistence type="inferred from homology"/>
<dbReference type="SUPFAM" id="SSF53901">
    <property type="entry name" value="Thiolase-like"/>
    <property type="match status" value="2"/>
</dbReference>
<dbReference type="NCBIfam" id="NF006587">
    <property type="entry name" value="PRK09116.1"/>
    <property type="match status" value="1"/>
</dbReference>
<feature type="domain" description="Ketosynthase family 3 (KS3)" evidence="5">
    <location>
        <begin position="1"/>
        <end position="407"/>
    </location>
</feature>
<dbReference type="InterPro" id="IPR014031">
    <property type="entry name" value="Ketoacyl_synth_C"/>
</dbReference>
<dbReference type="Proteomes" id="UP000287649">
    <property type="component" value="Unassembled WGS sequence"/>
</dbReference>
<dbReference type="GO" id="GO:0006633">
    <property type="term" value="P:fatty acid biosynthetic process"/>
    <property type="evidence" value="ECO:0007669"/>
    <property type="project" value="UniProtKB-UniPathway"/>
</dbReference>
<dbReference type="InterPro" id="IPR000794">
    <property type="entry name" value="Beta-ketoacyl_synthase"/>
</dbReference>
<dbReference type="Gene3D" id="3.40.47.10">
    <property type="match status" value="2"/>
</dbReference>
<dbReference type="InterPro" id="IPR016039">
    <property type="entry name" value="Thiolase-like"/>
</dbReference>
<evidence type="ECO:0000256" key="3">
    <source>
        <dbReference type="ARBA" id="ARBA00022679"/>
    </source>
</evidence>
<evidence type="ECO:0000313" key="6">
    <source>
        <dbReference type="EMBL" id="RUO53648.1"/>
    </source>
</evidence>
<comment type="similarity">
    <text evidence="2 4">Belongs to the thiolase-like superfamily. Beta-ketoacyl-ACP synthases family.</text>
</comment>